<evidence type="ECO:0000313" key="5">
    <source>
        <dbReference type="Proteomes" id="UP000051184"/>
    </source>
</evidence>
<feature type="DNA-binding region" description="H-T-H motif" evidence="2">
    <location>
        <begin position="38"/>
        <end position="57"/>
    </location>
</feature>
<dbReference type="GO" id="GO:0003700">
    <property type="term" value="F:DNA-binding transcription factor activity"/>
    <property type="evidence" value="ECO:0007669"/>
    <property type="project" value="TreeGrafter"/>
</dbReference>
<dbReference type="Pfam" id="PF00440">
    <property type="entry name" value="TetR_N"/>
    <property type="match status" value="1"/>
</dbReference>
<dbReference type="PROSITE" id="PS50977">
    <property type="entry name" value="HTH_TETR_2"/>
    <property type="match status" value="1"/>
</dbReference>
<dbReference type="InterPro" id="IPR001647">
    <property type="entry name" value="HTH_TetR"/>
</dbReference>
<dbReference type="InterPro" id="IPR013573">
    <property type="entry name" value="Tscrpt_reg_YcdC_C"/>
</dbReference>
<dbReference type="GO" id="GO:0000976">
    <property type="term" value="F:transcription cis-regulatory region binding"/>
    <property type="evidence" value="ECO:0007669"/>
    <property type="project" value="TreeGrafter"/>
</dbReference>
<feature type="domain" description="HTH tetR-type" evidence="3">
    <location>
        <begin position="15"/>
        <end position="75"/>
    </location>
</feature>
<evidence type="ECO:0000259" key="3">
    <source>
        <dbReference type="PROSITE" id="PS50977"/>
    </source>
</evidence>
<dbReference type="Pfam" id="PF08362">
    <property type="entry name" value="TetR_C_3"/>
    <property type="match status" value="1"/>
</dbReference>
<dbReference type="PRINTS" id="PR00455">
    <property type="entry name" value="HTHTETR"/>
</dbReference>
<dbReference type="InterPro" id="IPR050109">
    <property type="entry name" value="HTH-type_TetR-like_transc_reg"/>
</dbReference>
<evidence type="ECO:0000313" key="4">
    <source>
        <dbReference type="EMBL" id="CUK27438.1"/>
    </source>
</evidence>
<dbReference type="SUPFAM" id="SSF46689">
    <property type="entry name" value="Homeodomain-like"/>
    <property type="match status" value="1"/>
</dbReference>
<dbReference type="OrthoDB" id="2356263at2"/>
<dbReference type="Proteomes" id="UP000051184">
    <property type="component" value="Unassembled WGS sequence"/>
</dbReference>
<sequence length="209" mass="24211">MAEKTLDKPKTRIQKARREEILDAALAQFSQHGFRGASVNTIAKEAGMSTPRMLYHFKDKEDLYRTLLKSTILLWLGPLQMISDTDEPIEEICAYVRRKLEMSRKFPRESRLFAGEILLGVPLGQDEVFEPLRETFDSKIRLFERWMDAGLIAKVDPHHLMYSIWATTQHYADFQPQIAELSPDKMNGLFEGAEEFLIPMFRKTLSVET</sequence>
<dbReference type="InterPro" id="IPR036271">
    <property type="entry name" value="Tet_transcr_reg_TetR-rel_C_sf"/>
</dbReference>
<evidence type="ECO:0000256" key="2">
    <source>
        <dbReference type="PROSITE-ProRule" id="PRU00335"/>
    </source>
</evidence>
<organism evidence="4 5">
    <name type="scientific">Cognatishimia activa</name>
    <dbReference type="NCBI Taxonomy" id="1715691"/>
    <lineage>
        <taxon>Bacteria</taxon>
        <taxon>Pseudomonadati</taxon>
        <taxon>Pseudomonadota</taxon>
        <taxon>Alphaproteobacteria</taxon>
        <taxon>Rhodobacterales</taxon>
        <taxon>Paracoccaceae</taxon>
        <taxon>Cognatishimia</taxon>
    </lineage>
</organism>
<dbReference type="GO" id="GO:0045892">
    <property type="term" value="P:negative regulation of DNA-templated transcription"/>
    <property type="evidence" value="ECO:0007669"/>
    <property type="project" value="InterPro"/>
</dbReference>
<dbReference type="PANTHER" id="PTHR30055">
    <property type="entry name" value="HTH-TYPE TRANSCRIPTIONAL REGULATOR RUTR"/>
    <property type="match status" value="1"/>
</dbReference>
<keyword evidence="1 2" id="KW-0238">DNA-binding</keyword>
<reference evidence="5" key="1">
    <citation type="submission" date="2015-09" db="EMBL/GenBank/DDBJ databases">
        <authorList>
            <person name="Rodrigo-Torres Lidia"/>
            <person name="Arahal R.David."/>
        </authorList>
    </citation>
    <scope>NUCLEOTIDE SEQUENCE [LARGE SCALE GENOMIC DNA]</scope>
    <source>
        <strain evidence="5">CECT 5114</strain>
    </source>
</reference>
<proteinExistence type="predicted"/>
<dbReference type="AlphaFoldDB" id="A0A0P1IV95"/>
<evidence type="ECO:0000256" key="1">
    <source>
        <dbReference type="ARBA" id="ARBA00023125"/>
    </source>
</evidence>
<accession>A0A0P1IV95</accession>
<protein>
    <submittedName>
        <fullName evidence="4">Rut operon repressor</fullName>
    </submittedName>
</protein>
<dbReference type="RefSeq" id="WP_058316358.1">
    <property type="nucleotide sequence ID" value="NZ_CYUE01000023.1"/>
</dbReference>
<keyword evidence="5" id="KW-1185">Reference proteome</keyword>
<dbReference type="InterPro" id="IPR009057">
    <property type="entry name" value="Homeodomain-like_sf"/>
</dbReference>
<dbReference type="EMBL" id="CYUE01000023">
    <property type="protein sequence ID" value="CUK27438.1"/>
    <property type="molecule type" value="Genomic_DNA"/>
</dbReference>
<gene>
    <name evidence="4" type="primary">rutR_3</name>
    <name evidence="4" type="ORF">TA5114_03266</name>
</gene>
<dbReference type="PANTHER" id="PTHR30055:SF196">
    <property type="entry name" value="HTH-TYPE TRANSCRIPTIONAL REGULATOR RUTR"/>
    <property type="match status" value="1"/>
</dbReference>
<name>A0A0P1IV95_9RHOB</name>
<dbReference type="Gene3D" id="1.10.357.10">
    <property type="entry name" value="Tetracycline Repressor, domain 2"/>
    <property type="match status" value="1"/>
</dbReference>
<dbReference type="Gene3D" id="1.10.10.60">
    <property type="entry name" value="Homeodomain-like"/>
    <property type="match status" value="1"/>
</dbReference>
<dbReference type="SUPFAM" id="SSF48498">
    <property type="entry name" value="Tetracyclin repressor-like, C-terminal domain"/>
    <property type="match status" value="1"/>
</dbReference>